<organism evidence="1 2">
    <name type="scientific">Caerostris darwini</name>
    <dbReference type="NCBI Taxonomy" id="1538125"/>
    <lineage>
        <taxon>Eukaryota</taxon>
        <taxon>Metazoa</taxon>
        <taxon>Ecdysozoa</taxon>
        <taxon>Arthropoda</taxon>
        <taxon>Chelicerata</taxon>
        <taxon>Arachnida</taxon>
        <taxon>Araneae</taxon>
        <taxon>Araneomorphae</taxon>
        <taxon>Entelegynae</taxon>
        <taxon>Araneoidea</taxon>
        <taxon>Araneidae</taxon>
        <taxon>Caerostris</taxon>
    </lineage>
</organism>
<evidence type="ECO:0000313" key="1">
    <source>
        <dbReference type="EMBL" id="GIX68646.1"/>
    </source>
</evidence>
<accession>A0AAV4M982</accession>
<keyword evidence="2" id="KW-1185">Reference proteome</keyword>
<name>A0AAV4M982_9ARAC</name>
<dbReference type="Proteomes" id="UP001054837">
    <property type="component" value="Unassembled WGS sequence"/>
</dbReference>
<gene>
    <name evidence="1" type="ORF">CDAR_47631</name>
</gene>
<dbReference type="EMBL" id="BPLQ01000191">
    <property type="protein sequence ID" value="GIX68646.1"/>
    <property type="molecule type" value="Genomic_DNA"/>
</dbReference>
<sequence>MTGQDLTFLQNIVTGEETWCQVRSVDKVLCGYGTLSAETETNTSYEVLICWTVKIDKFGTVPDINPCASVFREKASWVYQSSPRHNDHICSPPLCHISFPKYKLKMKGQPYESIENIVAAVILKLNIVVCYILL</sequence>
<dbReference type="AlphaFoldDB" id="A0AAV4M982"/>
<evidence type="ECO:0000313" key="2">
    <source>
        <dbReference type="Proteomes" id="UP001054837"/>
    </source>
</evidence>
<reference evidence="1 2" key="1">
    <citation type="submission" date="2021-06" db="EMBL/GenBank/DDBJ databases">
        <title>Caerostris darwini draft genome.</title>
        <authorList>
            <person name="Kono N."/>
            <person name="Arakawa K."/>
        </authorList>
    </citation>
    <scope>NUCLEOTIDE SEQUENCE [LARGE SCALE GENOMIC DNA]</scope>
</reference>
<proteinExistence type="predicted"/>
<comment type="caution">
    <text evidence="1">The sequence shown here is derived from an EMBL/GenBank/DDBJ whole genome shotgun (WGS) entry which is preliminary data.</text>
</comment>
<protein>
    <submittedName>
        <fullName evidence="1">Uncharacterized protein</fullName>
    </submittedName>
</protein>